<gene>
    <name evidence="3" type="ORF">PCOAH_00049040</name>
</gene>
<dbReference type="RefSeq" id="XP_019917225.1">
    <property type="nucleotide sequence ID" value="XM_020061687.1"/>
</dbReference>
<feature type="compositionally biased region" description="Polar residues" evidence="1">
    <location>
        <begin position="328"/>
        <end position="338"/>
    </location>
</feature>
<feature type="compositionally biased region" description="Basic and acidic residues" evidence="1">
    <location>
        <begin position="856"/>
        <end position="874"/>
    </location>
</feature>
<feature type="compositionally biased region" description="Acidic residues" evidence="1">
    <location>
        <begin position="381"/>
        <end position="403"/>
    </location>
</feature>
<feature type="region of interest" description="Disordered" evidence="1">
    <location>
        <begin position="286"/>
        <end position="341"/>
    </location>
</feature>
<dbReference type="InterPro" id="IPR032710">
    <property type="entry name" value="NTF2-like_dom_sf"/>
</dbReference>
<feature type="region of interest" description="Disordered" evidence="1">
    <location>
        <begin position="151"/>
        <end position="193"/>
    </location>
</feature>
<feature type="compositionally biased region" description="Low complexity" evidence="1">
    <location>
        <begin position="286"/>
        <end position="301"/>
    </location>
</feature>
<feature type="domain" description="NTF2" evidence="2">
    <location>
        <begin position="486"/>
        <end position="648"/>
    </location>
</feature>
<sequence length="1271" mass="140948">MNYRGTDTKQHNKSKNKFPLFFYKNKYSSAKQCLGQGSGPVNPQGGQNTQGSHSNQGPHHVGDNVCNVFQGSTTNNPGNLNNNSNMYYKRRSNFSGAGMVPPNSASGTDPKNSSTMMSYNDDIYHFEKQKLLNGGTTGGMNAYHVDAAHGNNTSGSINNGAGNQGNAHPGSSHHGNSHQGKFYNKNTYNVHPKKEGRQNYENYLSSMHDGTNNNSHAEVTHGNRNYKNYNYDSNRENYVNVGGPKNVNRYYDVGDGTSCMNMSGQKKVNYFDANMGNSTGGSYNHGATHGTTHTGVHTNAHSGNREAGGQDPYNANDQLRREPPRGKNTLQNPSVLSNQKKEPMLIMINGERNNNNSNNSNDVSKVGMKVVKEDHAKRGDDYEEDENDDVEDDDGNDEEEEVDMSFRKNAPNVGTTRGSSNHRDAYNNAKEVNFTKNDAQKGVNTPIDGVTNAETIKRPQVSNPNNHLTDVKNKNLDPTTGSAYNIAYMFIYQYYYVLHTKKAMMHNFYAENAVLLLSFNYQNGLLNKAGGEGGSPHQDSPTNQQSDADKFFNLSQINVEGCEKSGNTIKMKNKKTIAEYYDQLEINECTVHINSIEVINLHEEIYLYIHGKIKKNKSTNVFYYFVQNIHLHKYTVCQYYVDVDFVHYYYLDVADQQLHQQLDQQLEESSQVSMVGKAITGSHALDVKGKDDGTKKKAKVSKLNATLGEKTGIIPKMGENGLKKGAVKKTDVEPVLTSTQKSKAKASTIKGQLDEGNYPPGHAAYGTGTKQSVLTSSVMNKSTEGKNHLAKYPHSKPGDGFHHEDDEEVDYLDVGEEDDMEEDDEEQQDLERFEEDLEEAEMETEADAEMAQLNRGSERGAKKGAYSKKDEAALLKRTQGLGKPVKKVTGQHDPESIGTDATLKKSNKLKKEEEDVHTTNSNANGVGNTQTQATNDGSAKKEGAKEKADITAAATTRAGMSIGKEAEEKDDVTSKPDATTDEKKMKKNKSDGSNNAWKVDSEEKCPKMETILKEEKTLNENGKKKKKEKEKSSKVDPNSWVFRVMKNNTGANSAENGTPAGASQKVQEGAKHADGEKHAQEEKPTEEGETDVETQEEETEEHEINANDKKIIIHNIHKNMDKKKIHDCIIDRLKNYNDGHAVQVDIYQRSAKKSFSSWFSSLSYDKGKAPENYSYAIAELDCRQSQKLLLDLGLYCNGIKLSIEHFKEKKKTPDTAKRNNRKFNGFGGGAPLDASKGKDDRYKNSIRGSSATVATVGVAQFRSKKNNIFVK</sequence>
<feature type="region of interest" description="Disordered" evidence="1">
    <location>
        <begin position="34"/>
        <end position="113"/>
    </location>
</feature>
<feature type="compositionally biased region" description="Basic and acidic residues" evidence="1">
    <location>
        <begin position="938"/>
        <end position="949"/>
    </location>
</feature>
<dbReference type="GO" id="GO:0005654">
    <property type="term" value="C:nucleoplasm"/>
    <property type="evidence" value="ECO:0007669"/>
    <property type="project" value="TreeGrafter"/>
</dbReference>
<dbReference type="InterPro" id="IPR004301">
    <property type="entry name" value="Nucleoplasmin"/>
</dbReference>
<feature type="compositionally biased region" description="Acidic residues" evidence="1">
    <location>
        <begin position="1087"/>
        <end position="1101"/>
    </location>
</feature>
<dbReference type="InterPro" id="IPR018222">
    <property type="entry name" value="Nuclear_transport_factor_2_euk"/>
</dbReference>
<reference evidence="4" key="1">
    <citation type="submission" date="2016-06" db="EMBL/GenBank/DDBJ databases">
        <title>First high quality genome sequence of Plasmodium coatneyi using continuous long reads from single molecule, real-time sequencing.</title>
        <authorList>
            <person name="Chien J.-T."/>
            <person name="Pakala S.B."/>
            <person name="Geraldo J.A."/>
            <person name="Lapp S.A."/>
            <person name="Barnwell J.W."/>
            <person name="Kissinger J.C."/>
            <person name="Galinski M.R."/>
            <person name="Humphrey J.C."/>
        </authorList>
    </citation>
    <scope>NUCLEOTIDE SEQUENCE [LARGE SCALE GENOMIC DNA]</scope>
    <source>
        <strain evidence="4">Hackeri</strain>
    </source>
</reference>
<evidence type="ECO:0000259" key="2">
    <source>
        <dbReference type="PROSITE" id="PS50177"/>
    </source>
</evidence>
<proteinExistence type="predicted"/>
<dbReference type="OrthoDB" id="378854at2759"/>
<name>A0A1B1E6E8_9APIC</name>
<dbReference type="Gene3D" id="3.10.450.50">
    <property type="match status" value="1"/>
</dbReference>
<feature type="compositionally biased region" description="Acidic residues" evidence="1">
    <location>
        <begin position="805"/>
        <end position="848"/>
    </location>
</feature>
<evidence type="ECO:0000313" key="3">
    <source>
        <dbReference type="EMBL" id="ANQ10530.1"/>
    </source>
</evidence>
<feature type="compositionally biased region" description="Basic and acidic residues" evidence="1">
    <location>
        <begin position="999"/>
        <end position="1022"/>
    </location>
</feature>
<dbReference type="Proteomes" id="UP000092716">
    <property type="component" value="Chromosome 13"/>
</dbReference>
<feature type="region of interest" description="Disordered" evidence="1">
    <location>
        <begin position="1212"/>
        <end position="1241"/>
    </location>
</feature>
<feature type="compositionally biased region" description="Basic and acidic residues" evidence="1">
    <location>
        <begin position="1068"/>
        <end position="1086"/>
    </location>
</feature>
<dbReference type="EMBL" id="CP016251">
    <property type="protein sequence ID" value="ANQ10530.1"/>
    <property type="molecule type" value="Genomic_DNA"/>
</dbReference>
<dbReference type="PANTHER" id="PTHR22747">
    <property type="entry name" value="NUCLEOPLASMIN"/>
    <property type="match status" value="1"/>
</dbReference>
<protein>
    <recommendedName>
        <fullName evidence="2">NTF2 domain-containing protein</fullName>
    </recommendedName>
</protein>
<feature type="compositionally biased region" description="Polar residues" evidence="1">
    <location>
        <begin position="918"/>
        <end position="937"/>
    </location>
</feature>
<dbReference type="GO" id="GO:0042393">
    <property type="term" value="F:histone binding"/>
    <property type="evidence" value="ECO:0007669"/>
    <property type="project" value="TreeGrafter"/>
</dbReference>
<feature type="compositionally biased region" description="Polar residues" evidence="1">
    <location>
        <begin position="39"/>
        <end position="57"/>
    </location>
</feature>
<dbReference type="KEGG" id="pcot:PCOAH_00049040"/>
<dbReference type="AlphaFoldDB" id="A0A1B1E6E8"/>
<evidence type="ECO:0000313" key="4">
    <source>
        <dbReference type="Proteomes" id="UP000092716"/>
    </source>
</evidence>
<dbReference type="PANTHER" id="PTHR22747:SF13">
    <property type="entry name" value="NUCLEOPLASMIN-3"/>
    <property type="match status" value="1"/>
</dbReference>
<dbReference type="GO" id="GO:0006338">
    <property type="term" value="P:chromatin remodeling"/>
    <property type="evidence" value="ECO:0007669"/>
    <property type="project" value="TreeGrafter"/>
</dbReference>
<dbReference type="GO" id="GO:0003682">
    <property type="term" value="F:chromatin binding"/>
    <property type="evidence" value="ECO:0007669"/>
    <property type="project" value="TreeGrafter"/>
</dbReference>
<evidence type="ECO:0000256" key="1">
    <source>
        <dbReference type="SAM" id="MobiDB-lite"/>
    </source>
</evidence>
<dbReference type="VEuPathDB" id="PlasmoDB:PCOAH_00049040"/>
<feature type="compositionally biased region" description="Low complexity" evidence="1">
    <location>
        <begin position="71"/>
        <end position="85"/>
    </location>
</feature>
<feature type="compositionally biased region" description="Polar residues" evidence="1">
    <location>
        <begin position="173"/>
        <end position="189"/>
    </location>
</feature>
<dbReference type="GeneID" id="30911635"/>
<dbReference type="PROSITE" id="PS50177">
    <property type="entry name" value="NTF2_DOMAIN"/>
    <property type="match status" value="1"/>
</dbReference>
<organism evidence="3 4">
    <name type="scientific">Plasmodium coatneyi</name>
    <dbReference type="NCBI Taxonomy" id="208452"/>
    <lineage>
        <taxon>Eukaryota</taxon>
        <taxon>Sar</taxon>
        <taxon>Alveolata</taxon>
        <taxon>Apicomplexa</taxon>
        <taxon>Aconoidasida</taxon>
        <taxon>Haemosporida</taxon>
        <taxon>Plasmodiidae</taxon>
        <taxon>Plasmodium</taxon>
    </lineage>
</organism>
<feature type="compositionally biased region" description="Polar residues" evidence="1">
    <location>
        <begin position="103"/>
        <end position="113"/>
    </location>
</feature>
<feature type="compositionally biased region" description="Basic and acidic residues" evidence="1">
    <location>
        <begin position="964"/>
        <end position="990"/>
    </location>
</feature>
<keyword evidence="4" id="KW-1185">Reference proteome</keyword>
<feature type="compositionally biased region" description="Polar residues" evidence="1">
    <location>
        <begin position="1046"/>
        <end position="1056"/>
    </location>
</feature>
<feature type="region of interest" description="Disordered" evidence="1">
    <location>
        <begin position="781"/>
        <end position="1104"/>
    </location>
</feature>
<dbReference type="GO" id="GO:0003723">
    <property type="term" value="F:RNA binding"/>
    <property type="evidence" value="ECO:0007669"/>
    <property type="project" value="TreeGrafter"/>
</dbReference>
<accession>A0A1B1E6E8</accession>
<feature type="compositionally biased region" description="Polar residues" evidence="1">
    <location>
        <begin position="151"/>
        <end position="166"/>
    </location>
</feature>
<dbReference type="GO" id="GO:0005730">
    <property type="term" value="C:nucleolus"/>
    <property type="evidence" value="ECO:0007669"/>
    <property type="project" value="TreeGrafter"/>
</dbReference>
<feature type="region of interest" description="Disordered" evidence="1">
    <location>
        <begin position="374"/>
        <end position="476"/>
    </location>
</feature>
<dbReference type="GO" id="GO:0005737">
    <property type="term" value="C:cytoplasm"/>
    <property type="evidence" value="ECO:0007669"/>
    <property type="project" value="TreeGrafter"/>
</dbReference>
<dbReference type="SUPFAM" id="SSF54427">
    <property type="entry name" value="NTF2-like"/>
    <property type="match status" value="1"/>
</dbReference>